<protein>
    <submittedName>
        <fullName evidence="1">Uncharacterized protein</fullName>
    </submittedName>
</protein>
<dbReference type="EMBL" id="BK015877">
    <property type="protein sequence ID" value="DAD71201.1"/>
    <property type="molecule type" value="Genomic_DNA"/>
</dbReference>
<proteinExistence type="predicted"/>
<evidence type="ECO:0000313" key="1">
    <source>
        <dbReference type="EMBL" id="DAD71201.1"/>
    </source>
</evidence>
<sequence length="135" mass="15725">MDAETMEKDMEEVRAALLQSFPGSFINSRDEFIAHEKANEYICLNDCKTPEEIECKVLEWFSRAAFKSQPYSQEWRNRKFHAFMLDGINAFLDTNFSGNDMGIIYQKLGNGIRHELTVEFVKRGKDMKWLAEVDA</sequence>
<name>A0A8S5LMJ8_9CAUD</name>
<accession>A0A8S5LMJ8</accession>
<organism evidence="1">
    <name type="scientific">Siphoviridae sp. ctkyH28</name>
    <dbReference type="NCBI Taxonomy" id="2827585"/>
    <lineage>
        <taxon>Viruses</taxon>
        <taxon>Duplodnaviria</taxon>
        <taxon>Heunggongvirae</taxon>
        <taxon>Uroviricota</taxon>
        <taxon>Caudoviricetes</taxon>
    </lineage>
</organism>
<reference evidence="1" key="1">
    <citation type="journal article" date="2021" name="Proc. Natl. Acad. Sci. U.S.A.">
        <title>A Catalog of Tens of Thousands of Viruses from Human Metagenomes Reveals Hidden Associations with Chronic Diseases.</title>
        <authorList>
            <person name="Tisza M.J."/>
            <person name="Buck C.B."/>
        </authorList>
    </citation>
    <scope>NUCLEOTIDE SEQUENCE</scope>
    <source>
        <strain evidence="1">CtkyH28</strain>
    </source>
</reference>